<dbReference type="PANTHER" id="PTHR43798">
    <property type="entry name" value="MONOACYLGLYCEROL LIPASE"/>
    <property type="match status" value="1"/>
</dbReference>
<accession>A0A806K1B7</accession>
<dbReference type="AlphaFoldDB" id="A0A806K1B7"/>
<dbReference type="SUPFAM" id="SSF53474">
    <property type="entry name" value="alpha/beta-Hydrolases"/>
    <property type="match status" value="1"/>
</dbReference>
<dbReference type="PRINTS" id="PR00111">
    <property type="entry name" value="ABHYDROLASE"/>
</dbReference>
<dbReference type="InterPro" id="IPR000639">
    <property type="entry name" value="Epox_hydrolase-like"/>
</dbReference>
<proteinExistence type="predicted"/>
<protein>
    <submittedName>
        <fullName evidence="2">Antibiotic resistance protein</fullName>
    </submittedName>
</protein>
<sequence length="267" mass="30842">MSFNDFQEMSFGNLDCDIHYWYKKGGDDNYILLFHGAGCDHLMFEKQIAVFENAYNIIAWDARGHGMSKLCNGRPFNFGDMYSDSLELFKIHSIKKAILLGQSMGGNLVQEIAYHSPELVSKCILIDCTKNTQKLTFLEKAGIKMSRAVFDLYPWKTLIRQSANACGKTEYTRNYVQNCFEKIEKENFIEIMMSLFTCLHEDKDFKFRQPVLLICGKDDRSGNIKKAMNIWAKNDRNCNLYMIENAGHNSNQDNPDDVNKHIKMFLA</sequence>
<organism evidence="2">
    <name type="scientific">uncultured bacterium contig00086</name>
    <dbReference type="NCBI Taxonomy" id="1181559"/>
    <lineage>
        <taxon>Bacteria</taxon>
        <taxon>environmental samples</taxon>
    </lineage>
</organism>
<dbReference type="Gene3D" id="3.40.50.1820">
    <property type="entry name" value="alpha/beta hydrolase"/>
    <property type="match status" value="1"/>
</dbReference>
<dbReference type="Pfam" id="PF12146">
    <property type="entry name" value="Hydrolase_4"/>
    <property type="match status" value="1"/>
</dbReference>
<dbReference type="InterPro" id="IPR022742">
    <property type="entry name" value="Hydrolase_4"/>
</dbReference>
<evidence type="ECO:0000259" key="1">
    <source>
        <dbReference type="Pfam" id="PF12146"/>
    </source>
</evidence>
<dbReference type="PRINTS" id="PR00412">
    <property type="entry name" value="EPOXHYDRLASE"/>
</dbReference>
<dbReference type="EMBL" id="JQ844239">
    <property type="protein sequence ID" value="AGS53642.1"/>
    <property type="molecule type" value="Genomic_DNA"/>
</dbReference>
<name>A0A806K1B7_9BACT</name>
<dbReference type="GO" id="GO:0003824">
    <property type="term" value="F:catalytic activity"/>
    <property type="evidence" value="ECO:0007669"/>
    <property type="project" value="InterPro"/>
</dbReference>
<feature type="domain" description="Serine aminopeptidase S33" evidence="1">
    <location>
        <begin position="30"/>
        <end position="249"/>
    </location>
</feature>
<evidence type="ECO:0000313" key="2">
    <source>
        <dbReference type="EMBL" id="AGS53642.1"/>
    </source>
</evidence>
<dbReference type="InterPro" id="IPR029058">
    <property type="entry name" value="AB_hydrolase_fold"/>
</dbReference>
<dbReference type="InterPro" id="IPR000073">
    <property type="entry name" value="AB_hydrolase_1"/>
</dbReference>
<reference evidence="2" key="1">
    <citation type="submission" date="2012-03" db="EMBL/GenBank/DDBJ databases">
        <title>Functional metagenomics reveals considerable lignocellulase gene clusters in the gut microbiome of a wood-feeding higher termite.</title>
        <authorList>
            <person name="Liu N."/>
        </authorList>
    </citation>
    <scope>NUCLEOTIDE SEQUENCE</scope>
</reference>
<dbReference type="InterPro" id="IPR050266">
    <property type="entry name" value="AB_hydrolase_sf"/>
</dbReference>